<dbReference type="InterPro" id="IPR051043">
    <property type="entry name" value="Sulfatase_Mod_Factor_Kinase"/>
</dbReference>
<dbReference type="EMBL" id="SNWQ01000005">
    <property type="protein sequence ID" value="TDO50096.1"/>
    <property type="molecule type" value="Genomic_DNA"/>
</dbReference>
<feature type="domain" description="Sulfatase-modifying factor enzyme-like" evidence="1">
    <location>
        <begin position="21"/>
        <end position="109"/>
    </location>
</feature>
<gene>
    <name evidence="2" type="ORF">EV643_105327</name>
</gene>
<dbReference type="SUPFAM" id="SSF56436">
    <property type="entry name" value="C-type lectin-like"/>
    <property type="match status" value="1"/>
</dbReference>
<evidence type="ECO:0000313" key="2">
    <source>
        <dbReference type="EMBL" id="TDO50096.1"/>
    </source>
</evidence>
<name>A0A4R6KKI9_9ACTN</name>
<dbReference type="InterPro" id="IPR042095">
    <property type="entry name" value="SUMF_sf"/>
</dbReference>
<evidence type="ECO:0000259" key="1">
    <source>
        <dbReference type="Pfam" id="PF03781"/>
    </source>
</evidence>
<proteinExistence type="predicted"/>
<dbReference type="InterPro" id="IPR005532">
    <property type="entry name" value="SUMF_dom"/>
</dbReference>
<dbReference type="Gene3D" id="3.90.1580.10">
    <property type="entry name" value="paralog of FGE (formylglycine-generating enzyme)"/>
    <property type="match status" value="1"/>
</dbReference>
<dbReference type="Pfam" id="PF03781">
    <property type="entry name" value="FGE-sulfatase"/>
    <property type="match status" value="1"/>
</dbReference>
<protein>
    <submittedName>
        <fullName evidence="2">Sulfatase-modifying factor enzyme 1</fullName>
    </submittedName>
</protein>
<keyword evidence="3" id="KW-1185">Reference proteome</keyword>
<dbReference type="InterPro" id="IPR016187">
    <property type="entry name" value="CTDL_fold"/>
</dbReference>
<dbReference type="Proteomes" id="UP000295388">
    <property type="component" value="Unassembled WGS sequence"/>
</dbReference>
<sequence>MSGWIDHSDNTGFVYTDVYQTIADKGGHTTAVGAYPAGATTSGLYDLAGNCYEWTSSTIIATNGAEAGLDVNAVRGGSWYATSRSCRTTYRGEGRDPSGGYATIGLRVAATAKA</sequence>
<accession>A0A4R6KKI9</accession>
<comment type="caution">
    <text evidence="2">The sequence shown here is derived from an EMBL/GenBank/DDBJ whole genome shotgun (WGS) entry which is preliminary data.</text>
</comment>
<reference evidence="2 3" key="1">
    <citation type="submission" date="2019-03" db="EMBL/GenBank/DDBJ databases">
        <title>Genomic Encyclopedia of Type Strains, Phase III (KMG-III): the genomes of soil and plant-associated and newly described type strains.</title>
        <authorList>
            <person name="Whitman W."/>
        </authorList>
    </citation>
    <scope>NUCLEOTIDE SEQUENCE [LARGE SCALE GENOMIC DNA]</scope>
    <source>
        <strain evidence="2 3">VKM Ac-2527</strain>
    </source>
</reference>
<dbReference type="AlphaFoldDB" id="A0A4R6KKI9"/>
<evidence type="ECO:0000313" key="3">
    <source>
        <dbReference type="Proteomes" id="UP000295388"/>
    </source>
</evidence>
<organism evidence="2 3">
    <name type="scientific">Kribbella caucasensis</name>
    <dbReference type="NCBI Taxonomy" id="2512215"/>
    <lineage>
        <taxon>Bacteria</taxon>
        <taxon>Bacillati</taxon>
        <taxon>Actinomycetota</taxon>
        <taxon>Actinomycetes</taxon>
        <taxon>Propionibacteriales</taxon>
        <taxon>Kribbellaceae</taxon>
        <taxon>Kribbella</taxon>
    </lineage>
</organism>
<dbReference type="PANTHER" id="PTHR23150">
    <property type="entry name" value="SULFATASE MODIFYING FACTOR 1, 2"/>
    <property type="match status" value="1"/>
</dbReference>
<dbReference type="PANTHER" id="PTHR23150:SF19">
    <property type="entry name" value="FORMYLGLYCINE-GENERATING ENZYME"/>
    <property type="match status" value="1"/>
</dbReference>
<dbReference type="GO" id="GO:0120147">
    <property type="term" value="F:formylglycine-generating oxidase activity"/>
    <property type="evidence" value="ECO:0007669"/>
    <property type="project" value="TreeGrafter"/>
</dbReference>